<comment type="cofactor">
    <cofactor evidence="1">
        <name>Fe(2+)</name>
        <dbReference type="ChEBI" id="CHEBI:29033"/>
    </cofactor>
</comment>
<dbReference type="InterPro" id="IPR027450">
    <property type="entry name" value="AlkB-like"/>
</dbReference>
<dbReference type="PANTHER" id="PTHR16557">
    <property type="entry name" value="ALKYLATED DNA REPAIR PROTEIN ALKB-RELATED"/>
    <property type="match status" value="1"/>
</dbReference>
<evidence type="ECO:0000256" key="4">
    <source>
        <dbReference type="ARBA" id="ARBA00023002"/>
    </source>
</evidence>
<keyword evidence="4" id="KW-0560">Oxidoreductase</keyword>
<evidence type="ECO:0000259" key="7">
    <source>
        <dbReference type="Pfam" id="PF13532"/>
    </source>
</evidence>
<evidence type="ECO:0000313" key="8">
    <source>
        <dbReference type="EMBL" id="CAK0836766.1"/>
    </source>
</evidence>
<evidence type="ECO:0000256" key="5">
    <source>
        <dbReference type="ARBA" id="ARBA00023004"/>
    </source>
</evidence>
<keyword evidence="9" id="KW-1185">Reference proteome</keyword>
<dbReference type="SUPFAM" id="SSF51197">
    <property type="entry name" value="Clavaminate synthase-like"/>
    <property type="match status" value="1"/>
</dbReference>
<accession>A0ABN9SWF9</accession>
<evidence type="ECO:0000256" key="1">
    <source>
        <dbReference type="ARBA" id="ARBA00001954"/>
    </source>
</evidence>
<dbReference type="InterPro" id="IPR037151">
    <property type="entry name" value="AlkB-like_sf"/>
</dbReference>
<organism evidence="8 9">
    <name type="scientific">Prorocentrum cordatum</name>
    <dbReference type="NCBI Taxonomy" id="2364126"/>
    <lineage>
        <taxon>Eukaryota</taxon>
        <taxon>Sar</taxon>
        <taxon>Alveolata</taxon>
        <taxon>Dinophyceae</taxon>
        <taxon>Prorocentrales</taxon>
        <taxon>Prorocentraceae</taxon>
        <taxon>Prorocentrum</taxon>
    </lineage>
</organism>
<feature type="compositionally biased region" description="Low complexity" evidence="6">
    <location>
        <begin position="65"/>
        <end position="99"/>
    </location>
</feature>
<gene>
    <name evidence="8" type="ORF">PCOR1329_LOCUS33161</name>
</gene>
<evidence type="ECO:0000256" key="3">
    <source>
        <dbReference type="ARBA" id="ARBA00022964"/>
    </source>
</evidence>
<evidence type="ECO:0000256" key="6">
    <source>
        <dbReference type="SAM" id="MobiDB-lite"/>
    </source>
</evidence>
<sequence>MPPPTGGRVQGRAPPLRKLTALRKAFPSACYPLLSQVVAESRAMGLGMEETLALFAERWERLGRASPPHAPSSAAAGRLPAWPRAPAAGPRGPGAPAGAPRHRRWAPPAPGLAADAEPQRLQDGMALFPGLLTAAAQQWLADLFFSVGDCGARGGFGCFEWRPKGPPWLNYGHRAQYVEELPELPPAFQVLHRQLQAEVQRSGLCGAAPASVAVFNYYGGRSRGMGWHADADTDPPQASREEAQGSAVVSLSATSTFHYRALSGEERGVCLRSGDVLVFGGPSRQVEHCVAGIRSDSRQGWLRMPPGRLNITFRMW</sequence>
<dbReference type="EMBL" id="CAUYUJ010013781">
    <property type="protein sequence ID" value="CAK0836766.1"/>
    <property type="molecule type" value="Genomic_DNA"/>
</dbReference>
<name>A0ABN9SWF9_9DINO</name>
<evidence type="ECO:0000256" key="2">
    <source>
        <dbReference type="ARBA" id="ARBA00022723"/>
    </source>
</evidence>
<keyword evidence="2" id="KW-0479">Metal-binding</keyword>
<protein>
    <recommendedName>
        <fullName evidence="7">Alpha-ketoglutarate-dependent dioxygenase AlkB-like domain-containing protein</fullName>
    </recommendedName>
</protein>
<feature type="domain" description="Alpha-ketoglutarate-dependent dioxygenase AlkB-like" evidence="7">
    <location>
        <begin position="157"/>
        <end position="314"/>
    </location>
</feature>
<keyword evidence="5" id="KW-0408">Iron</keyword>
<comment type="caution">
    <text evidence="8">The sequence shown here is derived from an EMBL/GenBank/DDBJ whole genome shotgun (WGS) entry which is preliminary data.</text>
</comment>
<dbReference type="Gene3D" id="2.60.120.590">
    <property type="entry name" value="Alpha-ketoglutarate-dependent dioxygenase AlkB-like"/>
    <property type="match status" value="1"/>
</dbReference>
<evidence type="ECO:0000313" key="9">
    <source>
        <dbReference type="Proteomes" id="UP001189429"/>
    </source>
</evidence>
<dbReference type="Proteomes" id="UP001189429">
    <property type="component" value="Unassembled WGS sequence"/>
</dbReference>
<proteinExistence type="predicted"/>
<dbReference type="Pfam" id="PF13532">
    <property type="entry name" value="2OG-FeII_Oxy_2"/>
    <property type="match status" value="1"/>
</dbReference>
<dbReference type="PANTHER" id="PTHR16557:SF2">
    <property type="entry name" value="NUCLEIC ACID DIOXYGENASE ALKBH1"/>
    <property type="match status" value="1"/>
</dbReference>
<keyword evidence="3" id="KW-0223">Dioxygenase</keyword>
<feature type="region of interest" description="Disordered" evidence="6">
    <location>
        <begin position="65"/>
        <end position="115"/>
    </location>
</feature>
<reference evidence="8" key="1">
    <citation type="submission" date="2023-10" db="EMBL/GenBank/DDBJ databases">
        <authorList>
            <person name="Chen Y."/>
            <person name="Shah S."/>
            <person name="Dougan E. K."/>
            <person name="Thang M."/>
            <person name="Chan C."/>
        </authorList>
    </citation>
    <scope>NUCLEOTIDE SEQUENCE [LARGE SCALE GENOMIC DNA]</scope>
</reference>
<dbReference type="InterPro" id="IPR004574">
    <property type="entry name" value="Alkb"/>
</dbReference>